<evidence type="ECO:0000256" key="7">
    <source>
        <dbReference type="SAM" id="Phobius"/>
    </source>
</evidence>
<sequence length="289" mass="33134">MYYILKFIARFPLGVLQRFAICIAIIMQFFNSSIKRNTHINLKVAYPTLSDSDHHVMLNESIKSQYMTYLESIKCWGMPAAYSLSLLKNIYGEEHFVNALANKKGVILVVPHFGCWELLNAWINVYAQPLIMYKPNKVAGINRYLLEARQKSNAKLVPTDESGIRAIFKHLKMGGLTVILPDHVPKQSGGIYSLFYGQNTLSSTLVSKLAQKTQCNVIGLSCIRNTDHRSFDVHCNRLSHEILSKNLQHSVDCLNQEMQRIIDGAPEQYIWSYKRFRKNADQINIYKKS</sequence>
<dbReference type="GO" id="GO:0016746">
    <property type="term" value="F:acyltransferase activity"/>
    <property type="evidence" value="ECO:0007669"/>
    <property type="project" value="UniProtKB-KW"/>
</dbReference>
<keyword evidence="5 7" id="KW-0472">Membrane</keyword>
<keyword evidence="6 8" id="KW-0012">Acyltransferase</keyword>
<reference evidence="8 9" key="1">
    <citation type="submission" date="2020-02" db="EMBL/GenBank/DDBJ databases">
        <title>Tigecycline-resistant Acinetobacter species from pigs and migratory birds.</title>
        <authorList>
            <person name="Chen C."/>
            <person name="Sun J."/>
            <person name="Liao X.-P."/>
            <person name="Liu Y.-H."/>
        </authorList>
    </citation>
    <scope>NUCLEOTIDE SEQUENCE [LARGE SCALE GENOMIC DNA]</scope>
    <source>
        <strain evidence="8 9">YH12207_T</strain>
    </source>
</reference>
<evidence type="ECO:0000256" key="3">
    <source>
        <dbReference type="ARBA" id="ARBA00022519"/>
    </source>
</evidence>
<dbReference type="AlphaFoldDB" id="A0A7S6VU95"/>
<feature type="transmembrane region" description="Helical" evidence="7">
    <location>
        <begin position="7"/>
        <end position="30"/>
    </location>
</feature>
<keyword evidence="4 8" id="KW-0808">Transferase</keyword>
<keyword evidence="2" id="KW-1003">Cell membrane</keyword>
<comment type="subcellular location">
    <subcellularLocation>
        <location evidence="1">Cell inner membrane</location>
    </subcellularLocation>
</comment>
<protein>
    <submittedName>
        <fullName evidence="8">Lysophospholipid acyltransferase family protein</fullName>
    </submittedName>
</protein>
<dbReference type="GO" id="GO:0009247">
    <property type="term" value="P:glycolipid biosynthetic process"/>
    <property type="evidence" value="ECO:0007669"/>
    <property type="project" value="UniProtKB-ARBA"/>
</dbReference>
<evidence type="ECO:0000256" key="6">
    <source>
        <dbReference type="ARBA" id="ARBA00023315"/>
    </source>
</evidence>
<evidence type="ECO:0000256" key="5">
    <source>
        <dbReference type="ARBA" id="ARBA00023136"/>
    </source>
</evidence>
<dbReference type="PANTHER" id="PTHR30606">
    <property type="entry name" value="LIPID A BIOSYNTHESIS LAUROYL ACYLTRANSFERASE"/>
    <property type="match status" value="1"/>
</dbReference>
<evidence type="ECO:0000256" key="4">
    <source>
        <dbReference type="ARBA" id="ARBA00022679"/>
    </source>
</evidence>
<organism evidence="8 9">
    <name type="scientific">Acinetobacter piscicola</name>
    <dbReference type="NCBI Taxonomy" id="2006115"/>
    <lineage>
        <taxon>Bacteria</taxon>
        <taxon>Pseudomonadati</taxon>
        <taxon>Pseudomonadota</taxon>
        <taxon>Gammaproteobacteria</taxon>
        <taxon>Moraxellales</taxon>
        <taxon>Moraxellaceae</taxon>
        <taxon>Acinetobacter</taxon>
    </lineage>
</organism>
<keyword evidence="3" id="KW-0997">Cell inner membrane</keyword>
<keyword evidence="7" id="KW-0812">Transmembrane</keyword>
<proteinExistence type="predicted"/>
<dbReference type="PANTHER" id="PTHR30606:SF10">
    <property type="entry name" value="PHOSPHATIDYLINOSITOL MANNOSIDE ACYLTRANSFERASE"/>
    <property type="match status" value="1"/>
</dbReference>
<dbReference type="Proteomes" id="UP000593966">
    <property type="component" value="Chromosome"/>
</dbReference>
<dbReference type="RefSeq" id="WP_180045248.1">
    <property type="nucleotide sequence ID" value="NZ_CP048659.1"/>
</dbReference>
<gene>
    <name evidence="8" type="ORF">G0028_03490</name>
</gene>
<keyword evidence="9" id="KW-1185">Reference proteome</keyword>
<dbReference type="Pfam" id="PF03279">
    <property type="entry name" value="Lip_A_acyltrans"/>
    <property type="match status" value="1"/>
</dbReference>
<name>A0A7S6VU95_9GAMM</name>
<dbReference type="CDD" id="cd07984">
    <property type="entry name" value="LPLAT_LABLAT-like"/>
    <property type="match status" value="1"/>
</dbReference>
<dbReference type="InterPro" id="IPR004960">
    <property type="entry name" value="LipA_acyltrans"/>
</dbReference>
<evidence type="ECO:0000313" key="8">
    <source>
        <dbReference type="EMBL" id="QOW45038.1"/>
    </source>
</evidence>
<dbReference type="PIRSF" id="PIRSF026649">
    <property type="entry name" value="MsbB"/>
    <property type="match status" value="1"/>
</dbReference>
<evidence type="ECO:0000256" key="2">
    <source>
        <dbReference type="ARBA" id="ARBA00022475"/>
    </source>
</evidence>
<keyword evidence="7" id="KW-1133">Transmembrane helix</keyword>
<accession>A0A7S6VU95</accession>
<evidence type="ECO:0000256" key="1">
    <source>
        <dbReference type="ARBA" id="ARBA00004533"/>
    </source>
</evidence>
<evidence type="ECO:0000313" key="9">
    <source>
        <dbReference type="Proteomes" id="UP000593966"/>
    </source>
</evidence>
<dbReference type="EMBL" id="CP048659">
    <property type="protein sequence ID" value="QOW45038.1"/>
    <property type="molecule type" value="Genomic_DNA"/>
</dbReference>
<dbReference type="GO" id="GO:0005886">
    <property type="term" value="C:plasma membrane"/>
    <property type="evidence" value="ECO:0007669"/>
    <property type="project" value="UniProtKB-SubCell"/>
</dbReference>